<accession>A0A1W1H6W1</accession>
<keyword evidence="2 5" id="KW-0436">Ligase</keyword>
<dbReference type="PANTHER" id="PTHR23132">
    <property type="entry name" value="D-ALANINE--D-ALANINE LIGASE"/>
    <property type="match status" value="1"/>
</dbReference>
<keyword evidence="3" id="KW-0547">Nucleotide-binding</keyword>
<evidence type="ECO:0000256" key="1">
    <source>
        <dbReference type="ARBA" id="ARBA00010871"/>
    </source>
</evidence>
<keyword evidence="6" id="KW-1185">Reference proteome</keyword>
<dbReference type="STRING" id="1246637.MTBBW1_1270016"/>
<dbReference type="Pfam" id="PF07478">
    <property type="entry name" value="Dala_Dala_lig_C"/>
    <property type="match status" value="1"/>
</dbReference>
<dbReference type="AlphaFoldDB" id="A0A1W1H6W1"/>
<organism evidence="5 6">
    <name type="scientific">Desulfamplus magnetovallimortis</name>
    <dbReference type="NCBI Taxonomy" id="1246637"/>
    <lineage>
        <taxon>Bacteria</taxon>
        <taxon>Pseudomonadati</taxon>
        <taxon>Thermodesulfobacteriota</taxon>
        <taxon>Desulfobacteria</taxon>
        <taxon>Desulfobacterales</taxon>
        <taxon>Desulfobacteraceae</taxon>
        <taxon>Desulfamplus</taxon>
    </lineage>
</organism>
<dbReference type="GO" id="GO:0005524">
    <property type="term" value="F:ATP binding"/>
    <property type="evidence" value="ECO:0007669"/>
    <property type="project" value="UniProtKB-UniRule"/>
</dbReference>
<dbReference type="EC" id="6.3.2.4" evidence="5"/>
<dbReference type="GO" id="GO:0046872">
    <property type="term" value="F:metal ion binding"/>
    <property type="evidence" value="ECO:0007669"/>
    <property type="project" value="InterPro"/>
</dbReference>
<evidence type="ECO:0000256" key="2">
    <source>
        <dbReference type="ARBA" id="ARBA00022598"/>
    </source>
</evidence>
<dbReference type="EMBL" id="FWEV01000032">
    <property type="protein sequence ID" value="SLM28166.1"/>
    <property type="molecule type" value="Genomic_DNA"/>
</dbReference>
<dbReference type="GO" id="GO:0008716">
    <property type="term" value="F:D-alanine-D-alanine ligase activity"/>
    <property type="evidence" value="ECO:0007669"/>
    <property type="project" value="UniProtKB-EC"/>
</dbReference>
<evidence type="ECO:0000313" key="5">
    <source>
        <dbReference type="EMBL" id="SLM28166.1"/>
    </source>
</evidence>
<dbReference type="Gene3D" id="3.30.470.20">
    <property type="entry name" value="ATP-grasp fold, B domain"/>
    <property type="match status" value="1"/>
</dbReference>
<dbReference type="OrthoDB" id="9813261at2"/>
<dbReference type="PANTHER" id="PTHR23132:SF23">
    <property type="entry name" value="D-ALANINE--D-ALANINE LIGASE B"/>
    <property type="match status" value="1"/>
</dbReference>
<evidence type="ECO:0000313" key="6">
    <source>
        <dbReference type="Proteomes" id="UP000191931"/>
    </source>
</evidence>
<dbReference type="InterPro" id="IPR011761">
    <property type="entry name" value="ATP-grasp"/>
</dbReference>
<sequence length="375" mass="41552">MKKVIAVVHNAVRDISLPDEEDVLFQVKAVSNALEELGFLPVALPCDLNLNALSEKLAEIAPAAVFNLVESLDGHGRLIHVVPDLLDALNIPYSGCTADSIYITSNKVMAKERMAAWGLPTAEWIKPIKNCPDVDTIENRETETIMHAGSNDNAYEKEKSVVWIIKSLWEHASLGLEQENLVKGTSCEIAKILPERAPALGGSCFAERFISGREFNISLLAGKDYPQNDDDNLPGNCTGESHSGEPWVLPPAEIVFKGFNENQAKIVGYRAKWVEDAEEYRNTSRNFEFIPEDEPLLKRLEKLAIGCWHCFDLKGYARVDFRVDEEGNPFILEINANPCISPDAGFAAAMERAGISYKSGVEHIIACLMPDLRQQ</sequence>
<gene>
    <name evidence="5" type="primary">ddlB</name>
    <name evidence="5" type="ORF">MTBBW1_1270016</name>
</gene>
<evidence type="ECO:0000256" key="3">
    <source>
        <dbReference type="PROSITE-ProRule" id="PRU00409"/>
    </source>
</evidence>
<feature type="domain" description="ATP-grasp" evidence="4">
    <location>
        <begin position="293"/>
        <end position="366"/>
    </location>
</feature>
<dbReference type="SUPFAM" id="SSF56059">
    <property type="entry name" value="Glutathione synthetase ATP-binding domain-like"/>
    <property type="match status" value="1"/>
</dbReference>
<reference evidence="5 6" key="1">
    <citation type="submission" date="2017-03" db="EMBL/GenBank/DDBJ databases">
        <authorList>
            <person name="Afonso C.L."/>
            <person name="Miller P.J."/>
            <person name="Scott M.A."/>
            <person name="Spackman E."/>
            <person name="Goraichik I."/>
            <person name="Dimitrov K.M."/>
            <person name="Suarez D.L."/>
            <person name="Swayne D.E."/>
        </authorList>
    </citation>
    <scope>NUCLEOTIDE SEQUENCE [LARGE SCALE GENOMIC DNA]</scope>
    <source>
        <strain evidence="5">PRJEB14757</strain>
    </source>
</reference>
<dbReference type="Proteomes" id="UP000191931">
    <property type="component" value="Unassembled WGS sequence"/>
</dbReference>
<protein>
    <submittedName>
        <fullName evidence="5">DdlB1</fullName>
        <ecNumber evidence="5">6.3.2.4</ecNumber>
    </submittedName>
</protein>
<keyword evidence="3" id="KW-0067">ATP-binding</keyword>
<dbReference type="RefSeq" id="WP_080804520.1">
    <property type="nucleotide sequence ID" value="NZ_LT828547.1"/>
</dbReference>
<comment type="similarity">
    <text evidence="1">Belongs to the D-alanine--D-alanine ligase family.</text>
</comment>
<dbReference type="PROSITE" id="PS50975">
    <property type="entry name" value="ATP_GRASP"/>
    <property type="match status" value="1"/>
</dbReference>
<dbReference type="InterPro" id="IPR011095">
    <property type="entry name" value="Dala_Dala_lig_C"/>
</dbReference>
<evidence type="ECO:0000259" key="4">
    <source>
        <dbReference type="PROSITE" id="PS50975"/>
    </source>
</evidence>
<proteinExistence type="inferred from homology"/>
<name>A0A1W1H6W1_9BACT</name>